<sequence>MYTHSSPLYLHTRILTHPQTNPYTRLYTSTLSMAVQAQHHPTSSLLFTRVFELSAHTQQR</sequence>
<protein>
    <submittedName>
        <fullName evidence="1">Uncharacterized protein</fullName>
    </submittedName>
</protein>
<gene>
    <name evidence="1" type="ORF">OCBIM_22008135mg</name>
</gene>
<organism evidence="1">
    <name type="scientific">Octopus bimaculoides</name>
    <name type="common">California two-spotted octopus</name>
    <dbReference type="NCBI Taxonomy" id="37653"/>
    <lineage>
        <taxon>Eukaryota</taxon>
        <taxon>Metazoa</taxon>
        <taxon>Spiralia</taxon>
        <taxon>Lophotrochozoa</taxon>
        <taxon>Mollusca</taxon>
        <taxon>Cephalopoda</taxon>
        <taxon>Coleoidea</taxon>
        <taxon>Octopodiformes</taxon>
        <taxon>Octopoda</taxon>
        <taxon>Incirrata</taxon>
        <taxon>Octopodidae</taxon>
        <taxon>Octopus</taxon>
    </lineage>
</organism>
<dbReference type="AlphaFoldDB" id="A0A0L8HR68"/>
<evidence type="ECO:0000313" key="1">
    <source>
        <dbReference type="EMBL" id="KOF91763.1"/>
    </source>
</evidence>
<reference evidence="1" key="1">
    <citation type="submission" date="2015-07" db="EMBL/GenBank/DDBJ databases">
        <title>MeaNS - Measles Nucleotide Surveillance Program.</title>
        <authorList>
            <person name="Tran T."/>
            <person name="Druce J."/>
        </authorList>
    </citation>
    <scope>NUCLEOTIDE SEQUENCE</scope>
    <source>
        <strain evidence="1">UCB-OBI-ISO-001</strain>
        <tissue evidence="1">Gonad</tissue>
    </source>
</reference>
<accession>A0A0L8HR68</accession>
<dbReference type="EMBL" id="KQ417481">
    <property type="protein sequence ID" value="KOF91763.1"/>
    <property type="molecule type" value="Genomic_DNA"/>
</dbReference>
<proteinExistence type="predicted"/>
<name>A0A0L8HR68_OCTBM</name>